<evidence type="ECO:0000256" key="10">
    <source>
        <dbReference type="ARBA" id="ARBA00023204"/>
    </source>
</evidence>
<comment type="similarity">
    <text evidence="1 12">Belongs to the DNA polymerase type-Y family.</text>
</comment>
<evidence type="ECO:0000259" key="13">
    <source>
        <dbReference type="PROSITE" id="PS50173"/>
    </source>
</evidence>
<feature type="site" description="Substrate discrimination" evidence="12">
    <location>
        <position position="16"/>
    </location>
</feature>
<dbReference type="PANTHER" id="PTHR11076:SF33">
    <property type="entry name" value="DNA POLYMERASE KAPPA"/>
    <property type="match status" value="1"/>
</dbReference>
<keyword evidence="4 12" id="KW-0548">Nucleotidyltransferase</keyword>
<dbReference type="InterPro" id="IPR001126">
    <property type="entry name" value="UmuC"/>
</dbReference>
<comment type="catalytic activity">
    <reaction evidence="11 12">
        <text>DNA(n) + a 2'-deoxyribonucleoside 5'-triphosphate = DNA(n+1) + diphosphate</text>
        <dbReference type="Rhea" id="RHEA:22508"/>
        <dbReference type="Rhea" id="RHEA-COMP:17339"/>
        <dbReference type="Rhea" id="RHEA-COMP:17340"/>
        <dbReference type="ChEBI" id="CHEBI:33019"/>
        <dbReference type="ChEBI" id="CHEBI:61560"/>
        <dbReference type="ChEBI" id="CHEBI:173112"/>
        <dbReference type="EC" id="2.7.7.7"/>
    </reaction>
</comment>
<dbReference type="AlphaFoldDB" id="A0A6J4VG92"/>
<dbReference type="SUPFAM" id="SSF100879">
    <property type="entry name" value="Lesion bypass DNA polymerase (Y-family), little finger domain"/>
    <property type="match status" value="1"/>
</dbReference>
<proteinExistence type="inferred from homology"/>
<name>A0A6J4VG92_9BACT</name>
<evidence type="ECO:0000256" key="4">
    <source>
        <dbReference type="ARBA" id="ARBA00022695"/>
    </source>
</evidence>
<dbReference type="PROSITE" id="PS50173">
    <property type="entry name" value="UMUC"/>
    <property type="match status" value="1"/>
</dbReference>
<keyword evidence="12" id="KW-0238">DNA-binding</keyword>
<comment type="subcellular location">
    <subcellularLocation>
        <location evidence="12">Cytoplasm</location>
    </subcellularLocation>
</comment>
<keyword evidence="3 12" id="KW-0808">Transferase</keyword>
<dbReference type="FunFam" id="3.30.1490.100:FF:000004">
    <property type="entry name" value="DNA polymerase IV"/>
    <property type="match status" value="1"/>
</dbReference>
<dbReference type="Gene3D" id="1.10.150.20">
    <property type="entry name" value="5' to 3' exonuclease, C-terminal subdomain"/>
    <property type="match status" value="1"/>
</dbReference>
<protein>
    <recommendedName>
        <fullName evidence="12">DNA polymerase IV</fullName>
        <shortName evidence="12">Pol IV</shortName>
        <ecNumber evidence="12">2.7.7.7</ecNumber>
    </recommendedName>
</protein>
<evidence type="ECO:0000256" key="3">
    <source>
        <dbReference type="ARBA" id="ARBA00022679"/>
    </source>
</evidence>
<dbReference type="InterPro" id="IPR043128">
    <property type="entry name" value="Rev_trsase/Diguanyl_cyclase"/>
</dbReference>
<accession>A0A6J4VG92</accession>
<keyword evidence="10 12" id="KW-0234">DNA repair</keyword>
<evidence type="ECO:0000256" key="9">
    <source>
        <dbReference type="ARBA" id="ARBA00022932"/>
    </source>
</evidence>
<dbReference type="Gene3D" id="3.30.70.270">
    <property type="match status" value="1"/>
</dbReference>
<feature type="domain" description="UmuC" evidence="13">
    <location>
        <begin position="7"/>
        <end position="193"/>
    </location>
</feature>
<feature type="binding site" evidence="12">
    <location>
        <position position="11"/>
    </location>
    <ligand>
        <name>Mg(2+)</name>
        <dbReference type="ChEBI" id="CHEBI:18420"/>
    </ligand>
</feature>
<dbReference type="GO" id="GO:0006281">
    <property type="term" value="P:DNA repair"/>
    <property type="evidence" value="ECO:0007669"/>
    <property type="project" value="UniProtKB-UniRule"/>
</dbReference>
<dbReference type="InterPro" id="IPR043502">
    <property type="entry name" value="DNA/RNA_pol_sf"/>
</dbReference>
<keyword evidence="9 12" id="KW-0239">DNA-directed DNA polymerase</keyword>
<feature type="binding site" evidence="12">
    <location>
        <position position="106"/>
    </location>
    <ligand>
        <name>Mg(2+)</name>
        <dbReference type="ChEBI" id="CHEBI:18420"/>
    </ligand>
</feature>
<evidence type="ECO:0000256" key="5">
    <source>
        <dbReference type="ARBA" id="ARBA00022705"/>
    </source>
</evidence>
<evidence type="ECO:0000256" key="7">
    <source>
        <dbReference type="ARBA" id="ARBA00022763"/>
    </source>
</evidence>
<dbReference type="GO" id="GO:0009432">
    <property type="term" value="P:SOS response"/>
    <property type="evidence" value="ECO:0007669"/>
    <property type="project" value="TreeGrafter"/>
</dbReference>
<dbReference type="InterPro" id="IPR022880">
    <property type="entry name" value="DNApol_IV"/>
</dbReference>
<sequence>MATVRTILHLDLDAFFCAVEERRDPSLSGRPFAVGGRPDGRGVVASCSYAARRLGVHSAMPMAAAVRLCPTLLIVRTDFAAYRAAAADVMARAQRITPVIERLSIDEAFLDTTAVPGDGEELAARLQATIRDELALPCSIGVAANRLVAKIATEVAKTRTKTDGYPNAVLAVPPGTEAHFLAPLPVSTLWGVGPKTADRLAALGIRTVGVLARWPEEDLGRRFGRHGATLARHARGIDDREVTAAPRVPRSVSTETTFPRDVADGEALRSTIRAQSSHVARDLRRAGLAASTVRIKLRWSDFTTITRQVTLSSPTDRDAAIRAAAESLLLASWPFGRPVRLIGVGVDGLREPARQLALPEGRPPLDPTREHAAREAVDRLRGRFGEDTIRWGRP</sequence>
<keyword evidence="2 12" id="KW-0515">Mutator protein</keyword>
<dbReference type="Gene3D" id="3.40.1170.60">
    <property type="match status" value="1"/>
</dbReference>
<dbReference type="PANTHER" id="PTHR11076">
    <property type="entry name" value="DNA REPAIR POLYMERASE UMUC / TRANSFERASE FAMILY MEMBER"/>
    <property type="match status" value="1"/>
</dbReference>
<keyword evidence="8 12" id="KW-0460">Magnesium</keyword>
<evidence type="ECO:0000256" key="12">
    <source>
        <dbReference type="HAMAP-Rule" id="MF_01113"/>
    </source>
</evidence>
<dbReference type="InterPro" id="IPR036775">
    <property type="entry name" value="DNA_pol_Y-fam_lit_finger_sf"/>
</dbReference>
<gene>
    <name evidence="12" type="primary">dinB</name>
    <name evidence="14" type="ORF">AVDCRST_MAG49-4344</name>
</gene>
<dbReference type="Pfam" id="PF00817">
    <property type="entry name" value="IMS"/>
    <property type="match status" value="1"/>
</dbReference>
<comment type="cofactor">
    <cofactor evidence="12">
        <name>Mg(2+)</name>
        <dbReference type="ChEBI" id="CHEBI:18420"/>
    </cofactor>
    <text evidence="12">Binds 2 magnesium ions per subunit.</text>
</comment>
<feature type="active site" evidence="12">
    <location>
        <position position="107"/>
    </location>
</feature>
<reference evidence="14" key="1">
    <citation type="submission" date="2020-02" db="EMBL/GenBank/DDBJ databases">
        <authorList>
            <person name="Meier V. D."/>
        </authorList>
    </citation>
    <scope>NUCLEOTIDE SEQUENCE</scope>
    <source>
        <strain evidence="14">AVDCRST_MAG49</strain>
    </source>
</reference>
<keyword evidence="6 12" id="KW-0479">Metal-binding</keyword>
<dbReference type="GO" id="GO:0003684">
    <property type="term" value="F:damaged DNA binding"/>
    <property type="evidence" value="ECO:0007669"/>
    <property type="project" value="InterPro"/>
</dbReference>
<evidence type="ECO:0000256" key="11">
    <source>
        <dbReference type="ARBA" id="ARBA00049244"/>
    </source>
</evidence>
<dbReference type="SUPFAM" id="SSF56672">
    <property type="entry name" value="DNA/RNA polymerases"/>
    <property type="match status" value="1"/>
</dbReference>
<dbReference type="EMBL" id="CADCWG010000313">
    <property type="protein sequence ID" value="CAA9577653.1"/>
    <property type="molecule type" value="Genomic_DNA"/>
</dbReference>
<keyword evidence="7 12" id="KW-0227">DNA damage</keyword>
<organism evidence="14">
    <name type="scientific">uncultured Thermomicrobiales bacterium</name>
    <dbReference type="NCBI Taxonomy" id="1645740"/>
    <lineage>
        <taxon>Bacteria</taxon>
        <taxon>Pseudomonadati</taxon>
        <taxon>Thermomicrobiota</taxon>
        <taxon>Thermomicrobia</taxon>
        <taxon>Thermomicrobiales</taxon>
        <taxon>environmental samples</taxon>
    </lineage>
</organism>
<keyword evidence="12" id="KW-0963">Cytoplasm</keyword>
<dbReference type="GO" id="GO:0000287">
    <property type="term" value="F:magnesium ion binding"/>
    <property type="evidence" value="ECO:0007669"/>
    <property type="project" value="UniProtKB-UniRule"/>
</dbReference>
<dbReference type="EC" id="2.7.7.7" evidence="12"/>
<dbReference type="HAMAP" id="MF_01113">
    <property type="entry name" value="DNApol_IV"/>
    <property type="match status" value="1"/>
</dbReference>
<keyword evidence="5 12" id="KW-0235">DNA replication</keyword>
<evidence type="ECO:0000256" key="6">
    <source>
        <dbReference type="ARBA" id="ARBA00022723"/>
    </source>
</evidence>
<dbReference type="GO" id="GO:0003887">
    <property type="term" value="F:DNA-directed DNA polymerase activity"/>
    <property type="evidence" value="ECO:0007669"/>
    <property type="project" value="UniProtKB-UniRule"/>
</dbReference>
<evidence type="ECO:0000313" key="14">
    <source>
        <dbReference type="EMBL" id="CAA9577653.1"/>
    </source>
</evidence>
<comment type="function">
    <text evidence="12">Poorly processive, error-prone DNA polymerase involved in untargeted mutagenesis. Copies undamaged DNA at stalled replication forks, which arise in vivo from mismatched or misaligned primer ends. These misaligned primers can be extended by PolIV. Exhibits no 3'-5' exonuclease (proofreading) activity. May be involved in translesional synthesis, in conjunction with the beta clamp from PolIII.</text>
</comment>
<dbReference type="Pfam" id="PF11799">
    <property type="entry name" value="IMS_C"/>
    <property type="match status" value="1"/>
</dbReference>
<dbReference type="GO" id="GO:0042276">
    <property type="term" value="P:error-prone translesion synthesis"/>
    <property type="evidence" value="ECO:0007669"/>
    <property type="project" value="TreeGrafter"/>
</dbReference>
<evidence type="ECO:0000256" key="2">
    <source>
        <dbReference type="ARBA" id="ARBA00022457"/>
    </source>
</evidence>
<evidence type="ECO:0000256" key="8">
    <source>
        <dbReference type="ARBA" id="ARBA00022842"/>
    </source>
</evidence>
<dbReference type="GO" id="GO:0005829">
    <property type="term" value="C:cytosol"/>
    <property type="evidence" value="ECO:0007669"/>
    <property type="project" value="TreeGrafter"/>
</dbReference>
<dbReference type="InterPro" id="IPR017961">
    <property type="entry name" value="DNA_pol_Y-fam_little_finger"/>
</dbReference>
<comment type="subunit">
    <text evidence="12">Monomer.</text>
</comment>
<dbReference type="GO" id="GO:0006261">
    <property type="term" value="P:DNA-templated DNA replication"/>
    <property type="evidence" value="ECO:0007669"/>
    <property type="project" value="UniProtKB-UniRule"/>
</dbReference>
<dbReference type="CDD" id="cd03586">
    <property type="entry name" value="PolY_Pol_IV_kappa"/>
    <property type="match status" value="1"/>
</dbReference>
<dbReference type="NCBIfam" id="NF002677">
    <property type="entry name" value="PRK02406.1"/>
    <property type="match status" value="1"/>
</dbReference>
<dbReference type="InterPro" id="IPR024728">
    <property type="entry name" value="PolY_HhH_motif"/>
</dbReference>
<dbReference type="Gene3D" id="3.30.1490.100">
    <property type="entry name" value="DNA polymerase, Y-family, little finger domain"/>
    <property type="match status" value="1"/>
</dbReference>
<evidence type="ECO:0000256" key="1">
    <source>
        <dbReference type="ARBA" id="ARBA00010945"/>
    </source>
</evidence>
<dbReference type="Pfam" id="PF11798">
    <property type="entry name" value="IMS_HHH"/>
    <property type="match status" value="1"/>
</dbReference>
<dbReference type="InterPro" id="IPR050116">
    <property type="entry name" value="DNA_polymerase-Y"/>
</dbReference>